<protein>
    <recommendedName>
        <fullName evidence="3">Aminoglycoside phosphotransferase domain-containing protein</fullName>
    </recommendedName>
</protein>
<accession>A0A3M2RRL4</accession>
<evidence type="ECO:0008006" key="3">
    <source>
        <dbReference type="Google" id="ProtNLM"/>
    </source>
</evidence>
<dbReference type="STRING" id="2010991.A0A3M2RRL4"/>
<dbReference type="PANTHER" id="PTHR21310:SF37">
    <property type="entry name" value="AMINOGLYCOSIDE PHOSPHOTRANSFERASE DOMAIN-CONTAINING PROTEIN"/>
    <property type="match status" value="1"/>
</dbReference>
<reference evidence="1 2" key="1">
    <citation type="submission" date="2017-06" db="EMBL/GenBank/DDBJ databases">
        <title>Comparative genomic analysis of Ambrosia Fusariam Clade fungi.</title>
        <authorList>
            <person name="Stajich J.E."/>
            <person name="Carrillo J."/>
            <person name="Kijimoto T."/>
            <person name="Eskalen A."/>
            <person name="O'Donnell K."/>
            <person name="Kasson M."/>
        </authorList>
    </citation>
    <scope>NUCLEOTIDE SEQUENCE [LARGE SCALE GENOMIC DNA]</scope>
    <source>
        <strain evidence="1">UCR3666</strain>
    </source>
</reference>
<comment type="caution">
    <text evidence="1">The sequence shown here is derived from an EMBL/GenBank/DDBJ whole genome shotgun (WGS) entry which is preliminary data.</text>
</comment>
<dbReference type="EMBL" id="NKUJ01000319">
    <property type="protein sequence ID" value="RMJ07832.1"/>
    <property type="molecule type" value="Genomic_DNA"/>
</dbReference>
<keyword evidence="2" id="KW-1185">Reference proteome</keyword>
<name>A0A3M2RRL4_9HYPO</name>
<gene>
    <name evidence="1" type="ORF">CDV36_012560</name>
</gene>
<sequence length="523" mass="60048">MVPSPFPSLTNGFGWTDPTAMPDRLPLLGRTPITYSSAIRKNYNVLRELDYVTAIKKQYTDLWAQRESIEALVRYHLRLGNEHVCTVLNPQEWIQGAFNICVLVEVASSAGLTTKFVFRCPKPHRLVGIVDEKMGSEVGAYVWVQEKCRHVRVPHLFGFGFSDGRQFTHVARRPFYIRILHALRRSVYSLFQLPILSQYTNASTAPSIRSSYMLLEHIGSETGQMLSTTLDKHKSDPGRRQRLFHGMSRIMLSLARIPQPHIGSFRFHDDGTISLTNRYLSCSLAILENEGAPRSISRNDLHTCTDSFASDLVTFHDGRFLAQPNAAFSENDCRGQMATMSLLRAISHRYIKREYRRGPYLLELTDINPSNIFVDQDWNVKCLIDLEWICALPVEMMDVPYWLTGCSIENIQGEEYDKYDKVRQEFMSILEKEEDEAMMEHGISIPKIMKEMWDSKGVWFWHCLTSVDAMNFLLEDHLCPSACLSSEVERAVSEFWCDDASHVVEMKLADKAKYDDLLKSRFG</sequence>
<dbReference type="PANTHER" id="PTHR21310">
    <property type="entry name" value="AMINOGLYCOSIDE PHOSPHOTRANSFERASE-RELATED-RELATED"/>
    <property type="match status" value="1"/>
</dbReference>
<dbReference type="Proteomes" id="UP000277212">
    <property type="component" value="Unassembled WGS sequence"/>
</dbReference>
<evidence type="ECO:0000313" key="1">
    <source>
        <dbReference type="EMBL" id="RMJ07832.1"/>
    </source>
</evidence>
<proteinExistence type="predicted"/>
<dbReference type="OrthoDB" id="3645574at2759"/>
<organism evidence="1 2">
    <name type="scientific">Fusarium kuroshium</name>
    <dbReference type="NCBI Taxonomy" id="2010991"/>
    <lineage>
        <taxon>Eukaryota</taxon>
        <taxon>Fungi</taxon>
        <taxon>Dikarya</taxon>
        <taxon>Ascomycota</taxon>
        <taxon>Pezizomycotina</taxon>
        <taxon>Sordariomycetes</taxon>
        <taxon>Hypocreomycetidae</taxon>
        <taxon>Hypocreales</taxon>
        <taxon>Nectriaceae</taxon>
        <taxon>Fusarium</taxon>
        <taxon>Fusarium solani species complex</taxon>
    </lineage>
</organism>
<evidence type="ECO:0000313" key="2">
    <source>
        <dbReference type="Proteomes" id="UP000277212"/>
    </source>
</evidence>
<dbReference type="InterPro" id="IPR051678">
    <property type="entry name" value="AGP_Transferase"/>
</dbReference>
<dbReference type="AlphaFoldDB" id="A0A3M2RRL4"/>